<protein>
    <submittedName>
        <fullName evidence="1">Uncharacterized protein</fullName>
    </submittedName>
</protein>
<sequence length="89" mass="10490">MQHQQEGLQSIHCASLQMFISTAFSMHHSQNRREVSPYPQTYNANVYFAPTHAQSYLVPQLKWIIGRPFSCIRYRHKMIHSQVFILKAK</sequence>
<evidence type="ECO:0000313" key="1">
    <source>
        <dbReference type="EMBL" id="CEG48567.1"/>
    </source>
</evidence>
<keyword evidence="2" id="KW-1185">Reference proteome</keyword>
<dbReference type="Proteomes" id="UP000054928">
    <property type="component" value="Unassembled WGS sequence"/>
</dbReference>
<reference evidence="2" key="1">
    <citation type="submission" date="2014-09" db="EMBL/GenBank/DDBJ databases">
        <authorList>
            <person name="Sharma Rahul"/>
            <person name="Thines Marco"/>
        </authorList>
    </citation>
    <scope>NUCLEOTIDE SEQUENCE [LARGE SCALE GENOMIC DNA]</scope>
</reference>
<accession>A0A0P1B3N5</accession>
<organism evidence="1 2">
    <name type="scientific">Plasmopara halstedii</name>
    <name type="common">Downy mildew of sunflower</name>
    <dbReference type="NCBI Taxonomy" id="4781"/>
    <lineage>
        <taxon>Eukaryota</taxon>
        <taxon>Sar</taxon>
        <taxon>Stramenopiles</taxon>
        <taxon>Oomycota</taxon>
        <taxon>Peronosporomycetes</taxon>
        <taxon>Peronosporales</taxon>
        <taxon>Peronosporaceae</taxon>
        <taxon>Plasmopara</taxon>
    </lineage>
</organism>
<dbReference type="EMBL" id="CCYD01002939">
    <property type="protein sequence ID" value="CEG48567.1"/>
    <property type="molecule type" value="Genomic_DNA"/>
</dbReference>
<proteinExistence type="predicted"/>
<name>A0A0P1B3N5_PLAHL</name>
<dbReference type="AlphaFoldDB" id="A0A0P1B3N5"/>
<dbReference type="GeneID" id="59052935"/>
<dbReference type="RefSeq" id="XP_036263457.1">
    <property type="nucleotide sequence ID" value="XM_036407212.1"/>
</dbReference>
<evidence type="ECO:0000313" key="2">
    <source>
        <dbReference type="Proteomes" id="UP000054928"/>
    </source>
</evidence>